<dbReference type="PANTHER" id="PTHR35807:SF1">
    <property type="entry name" value="TRANSCRIPTIONAL REGULATOR REDD"/>
    <property type="match status" value="1"/>
</dbReference>
<dbReference type="SMART" id="SM01043">
    <property type="entry name" value="BTAD"/>
    <property type="match status" value="1"/>
</dbReference>
<keyword evidence="4" id="KW-0804">Transcription</keyword>
<keyword evidence="3 5" id="KW-0238">DNA-binding</keyword>
<sequence length="254" mass="29017">MNREMEFRVLGKLEVMARGRRIKIPRGNQRSLLASLVLNANKDVPVDDLVEYLWCERTPRRPRSALHTCVTRLRNTFDAYGVSLCDTLHTTSVGYMLEADPASVDLLRFRAFIVKAEAAADQGDTMSEFTWLAKALSQWRGPALLDVQSDLLHRDLVPRLTEECGNALERRFEIAISLGRHGDVVGELRTLTHRHRFREGFWRLLMTALYRSGRQAEALEAYGEISAQLNDELGIDPSHELQDLRMTILRNETV</sequence>
<evidence type="ECO:0000256" key="2">
    <source>
        <dbReference type="ARBA" id="ARBA00023015"/>
    </source>
</evidence>
<proteinExistence type="inferred from homology"/>
<gene>
    <name evidence="7" type="ORF">F8566_01835</name>
</gene>
<dbReference type="Gene3D" id="1.25.40.10">
    <property type="entry name" value="Tetratricopeptide repeat domain"/>
    <property type="match status" value="1"/>
</dbReference>
<dbReference type="SUPFAM" id="SSF46894">
    <property type="entry name" value="C-terminal effector domain of the bipartite response regulators"/>
    <property type="match status" value="1"/>
</dbReference>
<keyword evidence="2" id="KW-0805">Transcription regulation</keyword>
<evidence type="ECO:0000256" key="1">
    <source>
        <dbReference type="ARBA" id="ARBA00005820"/>
    </source>
</evidence>
<feature type="DNA-binding region" description="OmpR/PhoB-type" evidence="5">
    <location>
        <begin position="1"/>
        <end position="99"/>
    </location>
</feature>
<dbReference type="RefSeq" id="WP_151557271.1">
    <property type="nucleotide sequence ID" value="NZ_WBMT01000001.1"/>
</dbReference>
<evidence type="ECO:0000313" key="7">
    <source>
        <dbReference type="EMBL" id="KAB2352449.1"/>
    </source>
</evidence>
<dbReference type="InterPro" id="IPR001867">
    <property type="entry name" value="OmpR/PhoB-type_DNA-bd"/>
</dbReference>
<comment type="caution">
    <text evidence="7">The sequence shown here is derived from an EMBL/GenBank/DDBJ whole genome shotgun (WGS) entry which is preliminary data.</text>
</comment>
<dbReference type="Pfam" id="PF03704">
    <property type="entry name" value="BTAD"/>
    <property type="match status" value="1"/>
</dbReference>
<dbReference type="Proteomes" id="UP000468735">
    <property type="component" value="Unassembled WGS sequence"/>
</dbReference>
<protein>
    <submittedName>
        <fullName evidence="7">AfsR/SARP family transcriptional regulator</fullName>
    </submittedName>
</protein>
<accession>A0A6H9ZD31</accession>
<dbReference type="OrthoDB" id="4054020at2"/>
<evidence type="ECO:0000256" key="5">
    <source>
        <dbReference type="PROSITE-ProRule" id="PRU01091"/>
    </source>
</evidence>
<dbReference type="PROSITE" id="PS51755">
    <property type="entry name" value="OMPR_PHOB"/>
    <property type="match status" value="1"/>
</dbReference>
<dbReference type="Gene3D" id="1.10.10.10">
    <property type="entry name" value="Winged helix-like DNA-binding domain superfamily/Winged helix DNA-binding domain"/>
    <property type="match status" value="1"/>
</dbReference>
<dbReference type="GO" id="GO:0006355">
    <property type="term" value="P:regulation of DNA-templated transcription"/>
    <property type="evidence" value="ECO:0007669"/>
    <property type="project" value="InterPro"/>
</dbReference>
<dbReference type="InterPro" id="IPR005158">
    <property type="entry name" value="BTAD"/>
</dbReference>
<dbReference type="AlphaFoldDB" id="A0A6H9ZD31"/>
<dbReference type="InterPro" id="IPR036388">
    <property type="entry name" value="WH-like_DNA-bd_sf"/>
</dbReference>
<keyword evidence="8" id="KW-1185">Reference proteome</keyword>
<organism evidence="7 8">
    <name type="scientific">Actinomadura rudentiformis</name>
    <dbReference type="NCBI Taxonomy" id="359158"/>
    <lineage>
        <taxon>Bacteria</taxon>
        <taxon>Bacillati</taxon>
        <taxon>Actinomycetota</taxon>
        <taxon>Actinomycetes</taxon>
        <taxon>Streptosporangiales</taxon>
        <taxon>Thermomonosporaceae</taxon>
        <taxon>Actinomadura</taxon>
    </lineage>
</organism>
<evidence type="ECO:0000313" key="8">
    <source>
        <dbReference type="Proteomes" id="UP000468735"/>
    </source>
</evidence>
<dbReference type="InterPro" id="IPR016032">
    <property type="entry name" value="Sig_transdc_resp-reg_C-effctor"/>
</dbReference>
<name>A0A6H9ZD31_9ACTN</name>
<evidence type="ECO:0000259" key="6">
    <source>
        <dbReference type="PROSITE" id="PS51755"/>
    </source>
</evidence>
<evidence type="ECO:0000256" key="3">
    <source>
        <dbReference type="ARBA" id="ARBA00023125"/>
    </source>
</evidence>
<dbReference type="GO" id="GO:0003677">
    <property type="term" value="F:DNA binding"/>
    <property type="evidence" value="ECO:0007669"/>
    <property type="project" value="UniProtKB-UniRule"/>
</dbReference>
<dbReference type="EMBL" id="WBMT01000001">
    <property type="protein sequence ID" value="KAB2352449.1"/>
    <property type="molecule type" value="Genomic_DNA"/>
</dbReference>
<dbReference type="SUPFAM" id="SSF48452">
    <property type="entry name" value="TPR-like"/>
    <property type="match status" value="1"/>
</dbReference>
<dbReference type="GO" id="GO:0000160">
    <property type="term" value="P:phosphorelay signal transduction system"/>
    <property type="evidence" value="ECO:0007669"/>
    <property type="project" value="InterPro"/>
</dbReference>
<comment type="similarity">
    <text evidence="1">Belongs to the AfsR/DnrI/RedD regulatory family.</text>
</comment>
<reference evidence="7 8" key="1">
    <citation type="submission" date="2019-09" db="EMBL/GenBank/DDBJ databases">
        <title>Actinomadura physcomitrii sp. nov., a novel actinomycete isolated from moss [Physcomitrium sphaericum (Ludw) Fuernr].</title>
        <authorList>
            <person name="Zhuang X."/>
            <person name="Liu C."/>
        </authorList>
    </citation>
    <scope>NUCLEOTIDE SEQUENCE [LARGE SCALE GENOMIC DNA]</scope>
    <source>
        <strain evidence="7 8">HMC1</strain>
    </source>
</reference>
<dbReference type="InterPro" id="IPR051677">
    <property type="entry name" value="AfsR-DnrI-RedD_regulator"/>
</dbReference>
<evidence type="ECO:0000256" key="4">
    <source>
        <dbReference type="ARBA" id="ARBA00023163"/>
    </source>
</evidence>
<feature type="domain" description="OmpR/PhoB-type" evidence="6">
    <location>
        <begin position="1"/>
        <end position="99"/>
    </location>
</feature>
<dbReference type="InterPro" id="IPR011990">
    <property type="entry name" value="TPR-like_helical_dom_sf"/>
</dbReference>
<dbReference type="CDD" id="cd15831">
    <property type="entry name" value="BTAD"/>
    <property type="match status" value="1"/>
</dbReference>
<dbReference type="PANTHER" id="PTHR35807">
    <property type="entry name" value="TRANSCRIPTIONAL REGULATOR REDD-RELATED"/>
    <property type="match status" value="1"/>
</dbReference>